<dbReference type="STRING" id="447595.SAMN05660826_00322"/>
<keyword evidence="2" id="KW-1185">Reference proteome</keyword>
<proteinExistence type="predicted"/>
<dbReference type="EMBL" id="FRCR01000002">
    <property type="protein sequence ID" value="SHM15311.1"/>
    <property type="molecule type" value="Genomic_DNA"/>
</dbReference>
<organism evidence="1 2">
    <name type="scientific">Caldanaerovirga acetigignens</name>
    <dbReference type="NCBI Taxonomy" id="447595"/>
    <lineage>
        <taxon>Bacteria</taxon>
        <taxon>Bacillati</taxon>
        <taxon>Bacillota</taxon>
        <taxon>Clostridia</taxon>
        <taxon>Thermosediminibacterales</taxon>
        <taxon>Thermosediminibacteraceae</taxon>
        <taxon>Caldanaerovirga</taxon>
    </lineage>
</organism>
<protein>
    <submittedName>
        <fullName evidence="1">Uncharacterized protein</fullName>
    </submittedName>
</protein>
<name>A0A1M7GGG7_9FIRM</name>
<reference evidence="2" key="1">
    <citation type="submission" date="2016-11" db="EMBL/GenBank/DDBJ databases">
        <authorList>
            <person name="Varghese N."/>
            <person name="Submissions S."/>
        </authorList>
    </citation>
    <scope>NUCLEOTIDE SEQUENCE [LARGE SCALE GENOMIC DNA]</scope>
    <source>
        <strain evidence="2">DSM 18802</strain>
    </source>
</reference>
<accession>A0A1M7GGG7</accession>
<gene>
    <name evidence="1" type="ORF">SAMN05660826_00322</name>
</gene>
<dbReference type="RefSeq" id="WP_159431491.1">
    <property type="nucleotide sequence ID" value="NZ_FRCR01000002.1"/>
</dbReference>
<evidence type="ECO:0000313" key="2">
    <source>
        <dbReference type="Proteomes" id="UP000184375"/>
    </source>
</evidence>
<dbReference type="Proteomes" id="UP000184375">
    <property type="component" value="Unassembled WGS sequence"/>
</dbReference>
<sequence>MSESNASEILKALFELLLSHVEEGVHTLPVKVGGRVMGAVERKSWIFSWNTLGRET</sequence>
<evidence type="ECO:0000313" key="1">
    <source>
        <dbReference type="EMBL" id="SHM15311.1"/>
    </source>
</evidence>
<dbReference type="AlphaFoldDB" id="A0A1M7GGG7"/>